<feature type="non-terminal residue" evidence="4">
    <location>
        <position position="411"/>
    </location>
</feature>
<keyword evidence="1" id="KW-1133">Transmembrane helix</keyword>
<proteinExistence type="predicted"/>
<feature type="domain" description="GGDEF" evidence="3">
    <location>
        <begin position="229"/>
        <end position="361"/>
    </location>
</feature>
<dbReference type="InterPro" id="IPR001633">
    <property type="entry name" value="EAL_dom"/>
</dbReference>
<keyword evidence="1" id="KW-0812">Transmembrane</keyword>
<reference evidence="4" key="1">
    <citation type="submission" date="2018-06" db="EMBL/GenBank/DDBJ databases">
        <authorList>
            <person name="Zhirakovskaya E."/>
        </authorList>
    </citation>
    <scope>NUCLEOTIDE SEQUENCE</scope>
</reference>
<protein>
    <submittedName>
        <fullName evidence="4">Diguanylate cyclase/phosphodiesterase (GGDEF &amp; EAL domains) with PAS/PAC sensor(S)</fullName>
    </submittedName>
</protein>
<dbReference type="CDD" id="cd01949">
    <property type="entry name" value="GGDEF"/>
    <property type="match status" value="1"/>
</dbReference>
<dbReference type="InterPro" id="IPR000160">
    <property type="entry name" value="GGDEF_dom"/>
</dbReference>
<evidence type="ECO:0000256" key="1">
    <source>
        <dbReference type="SAM" id="Phobius"/>
    </source>
</evidence>
<dbReference type="Gene3D" id="3.20.20.450">
    <property type="entry name" value="EAL domain"/>
    <property type="match status" value="1"/>
</dbReference>
<accession>A0A3B0XU47</accession>
<dbReference type="FunFam" id="3.30.70.270:FF:000001">
    <property type="entry name" value="Diguanylate cyclase domain protein"/>
    <property type="match status" value="1"/>
</dbReference>
<keyword evidence="1" id="KW-0472">Membrane</keyword>
<feature type="transmembrane region" description="Helical" evidence="1">
    <location>
        <begin position="7"/>
        <end position="27"/>
    </location>
</feature>
<dbReference type="NCBIfam" id="TIGR00254">
    <property type="entry name" value="GGDEF"/>
    <property type="match status" value="1"/>
</dbReference>
<dbReference type="InterPro" id="IPR029787">
    <property type="entry name" value="Nucleotide_cyclase"/>
</dbReference>
<gene>
    <name evidence="4" type="ORF">MNBD_GAMMA08-1377</name>
</gene>
<evidence type="ECO:0000313" key="4">
    <source>
        <dbReference type="EMBL" id="VAW59664.1"/>
    </source>
</evidence>
<dbReference type="InterPro" id="IPR043128">
    <property type="entry name" value="Rev_trsase/Diguanyl_cyclase"/>
</dbReference>
<name>A0A3B0XU47_9ZZZZ</name>
<dbReference type="PANTHER" id="PTHR46663">
    <property type="entry name" value="DIGUANYLATE CYCLASE DGCT-RELATED"/>
    <property type="match status" value="1"/>
</dbReference>
<dbReference type="PROSITE" id="PS50883">
    <property type="entry name" value="EAL"/>
    <property type="match status" value="1"/>
</dbReference>
<dbReference type="PROSITE" id="PS50887">
    <property type="entry name" value="GGDEF"/>
    <property type="match status" value="1"/>
</dbReference>
<sequence>MKPLFKYLLIISSLGFGSLTFFGFIAYQNSVSIGIFKQHDLLIELTHQMLTTKPKVNTPATLSAWLNNDKFISGSIFTILIRDENNQLIASKSGYSSKVDISYISNLKTPSLNSTETDFLTHKNLRYIWHEDTIDNSPYTFILYYASKPNEQSFYFDYMALPLIISAFITFWVSLWGALVLSNLFKRIEEQKKLMEHNSLHDTLTGLPNRALFSDRLNHAFSIAKRDNSCFSLCMLDLDRFKEINDTLGHSCGDKLLIEVSKRLEKSVRDCDTVSRLGGDEFAIIIRDADAFKTAVVAERISKSLKEEYVFDDEKFNISGSLGIAYYPLHGDNENVLLSCSDIAMYSAKKLNIDYVIYNEDESKIDNNKTKNNSLSLFSDLKQAIEQDQFEVHYQPKLDVKSNKITSMEAL</sequence>
<organism evidence="4">
    <name type="scientific">hydrothermal vent metagenome</name>
    <dbReference type="NCBI Taxonomy" id="652676"/>
    <lineage>
        <taxon>unclassified sequences</taxon>
        <taxon>metagenomes</taxon>
        <taxon>ecological metagenomes</taxon>
    </lineage>
</organism>
<dbReference type="EMBL" id="UOFH01000094">
    <property type="protein sequence ID" value="VAW59664.1"/>
    <property type="molecule type" value="Genomic_DNA"/>
</dbReference>
<feature type="transmembrane region" description="Helical" evidence="1">
    <location>
        <begin position="159"/>
        <end position="185"/>
    </location>
</feature>
<evidence type="ECO:0000259" key="2">
    <source>
        <dbReference type="PROSITE" id="PS50883"/>
    </source>
</evidence>
<dbReference type="Gene3D" id="3.30.70.270">
    <property type="match status" value="1"/>
</dbReference>
<dbReference type="Pfam" id="PF00990">
    <property type="entry name" value="GGDEF"/>
    <property type="match status" value="1"/>
</dbReference>
<dbReference type="SUPFAM" id="SSF141868">
    <property type="entry name" value="EAL domain-like"/>
    <property type="match status" value="1"/>
</dbReference>
<evidence type="ECO:0000259" key="3">
    <source>
        <dbReference type="PROSITE" id="PS50887"/>
    </source>
</evidence>
<dbReference type="InterPro" id="IPR052163">
    <property type="entry name" value="DGC-Regulatory_Protein"/>
</dbReference>
<dbReference type="InterPro" id="IPR035919">
    <property type="entry name" value="EAL_sf"/>
</dbReference>
<dbReference type="PANTHER" id="PTHR46663:SF3">
    <property type="entry name" value="SLL0267 PROTEIN"/>
    <property type="match status" value="1"/>
</dbReference>
<dbReference type="SUPFAM" id="SSF55073">
    <property type="entry name" value="Nucleotide cyclase"/>
    <property type="match status" value="1"/>
</dbReference>
<dbReference type="SMART" id="SM00267">
    <property type="entry name" value="GGDEF"/>
    <property type="match status" value="1"/>
</dbReference>
<feature type="domain" description="EAL" evidence="2">
    <location>
        <begin position="374"/>
        <end position="411"/>
    </location>
</feature>
<dbReference type="AlphaFoldDB" id="A0A3B0XU47"/>